<dbReference type="Pfam" id="PF13640">
    <property type="entry name" value="2OG-FeII_Oxy_3"/>
    <property type="match status" value="1"/>
</dbReference>
<keyword evidence="2" id="KW-0408">Iron</keyword>
<feature type="region of interest" description="Disordered" evidence="3">
    <location>
        <begin position="1"/>
        <end position="24"/>
    </location>
</feature>
<reference evidence="5 6" key="1">
    <citation type="submission" date="2017-05" db="EMBL/GenBank/DDBJ databases">
        <title>Draft genome sequence of Elsinoe australis.</title>
        <authorList>
            <person name="Cheng Q."/>
        </authorList>
    </citation>
    <scope>NUCLEOTIDE SEQUENCE [LARGE SCALE GENOMIC DNA]</scope>
    <source>
        <strain evidence="5 6">NL1</strain>
    </source>
</reference>
<evidence type="ECO:0000256" key="3">
    <source>
        <dbReference type="SAM" id="MobiDB-lite"/>
    </source>
</evidence>
<accession>A0A2P8ADY1</accession>
<organism evidence="5 6">
    <name type="scientific">Elsinoe australis</name>
    <dbReference type="NCBI Taxonomy" id="40998"/>
    <lineage>
        <taxon>Eukaryota</taxon>
        <taxon>Fungi</taxon>
        <taxon>Dikarya</taxon>
        <taxon>Ascomycota</taxon>
        <taxon>Pezizomycotina</taxon>
        <taxon>Dothideomycetes</taxon>
        <taxon>Dothideomycetidae</taxon>
        <taxon>Myriangiales</taxon>
        <taxon>Elsinoaceae</taxon>
        <taxon>Elsinoe</taxon>
    </lineage>
</organism>
<evidence type="ECO:0000259" key="4">
    <source>
        <dbReference type="Pfam" id="PF13640"/>
    </source>
</evidence>
<keyword evidence="6" id="KW-1185">Reference proteome</keyword>
<name>A0A2P8ADY1_9PEZI</name>
<dbReference type="Proteomes" id="UP000243723">
    <property type="component" value="Unassembled WGS sequence"/>
</dbReference>
<sequence length="260" mass="28744">MPLKPKTAPPKKTTTNTAPDWPPLHPALAPQKQRLTSLLPSAILTTPLLLPPLCATYRSFLATLPLTTTPFPKKRDHALRVNDRFSVSDATFASRLWHDTGLANLVQSGAVDGEDLTAEDRAELWGGEVLGLNSNVRIYRYREGQFFDRHYDEENLVTFEDGKGGEKVRGRTTWTLLVYLSGRETGCEGGATVFWPDEESAGGFGKGKGGDGDGQGEVVAEMEVGLALLHRHGRECLLHEGREVKRGEKWVIRSDLVVRR</sequence>
<dbReference type="InterPro" id="IPR044862">
    <property type="entry name" value="Pro_4_hyd_alph_FE2OG_OXY"/>
</dbReference>
<dbReference type="GO" id="GO:0046872">
    <property type="term" value="F:metal ion binding"/>
    <property type="evidence" value="ECO:0007669"/>
    <property type="project" value="UniProtKB-KW"/>
</dbReference>
<dbReference type="PANTHER" id="PTHR10869">
    <property type="entry name" value="PROLYL 4-HYDROXYLASE ALPHA SUBUNIT"/>
    <property type="match status" value="1"/>
</dbReference>
<dbReference type="GO" id="GO:0004656">
    <property type="term" value="F:procollagen-proline 4-dioxygenase activity"/>
    <property type="evidence" value="ECO:0007669"/>
    <property type="project" value="TreeGrafter"/>
</dbReference>
<gene>
    <name evidence="5" type="ORF">B9Z65_6677</name>
</gene>
<evidence type="ECO:0000313" key="5">
    <source>
        <dbReference type="EMBL" id="PSK58662.1"/>
    </source>
</evidence>
<dbReference type="PANTHER" id="PTHR10869:SF236">
    <property type="entry name" value="PROLYL 4-HYDROXYLASE ALPHA SUBUNIT DOMAIN-CONTAINING PROTEIN"/>
    <property type="match status" value="1"/>
</dbReference>
<proteinExistence type="predicted"/>
<dbReference type="AlphaFoldDB" id="A0A2P8ADY1"/>
<dbReference type="EMBL" id="NHZQ01000016">
    <property type="protein sequence ID" value="PSK58662.1"/>
    <property type="molecule type" value="Genomic_DNA"/>
</dbReference>
<evidence type="ECO:0000313" key="6">
    <source>
        <dbReference type="Proteomes" id="UP000243723"/>
    </source>
</evidence>
<dbReference type="OrthoDB" id="69177at2759"/>
<comment type="caution">
    <text evidence="5">The sequence shown here is derived from an EMBL/GenBank/DDBJ whole genome shotgun (WGS) entry which is preliminary data.</text>
</comment>
<evidence type="ECO:0000256" key="2">
    <source>
        <dbReference type="ARBA" id="ARBA00023004"/>
    </source>
</evidence>
<protein>
    <recommendedName>
        <fullName evidence="4">Prolyl 4-hydroxylase alpha subunit Fe(2+) 2OG dioxygenase domain-containing protein</fullName>
    </recommendedName>
</protein>
<dbReference type="Gene3D" id="2.60.120.620">
    <property type="entry name" value="q2cbj1_9rhob like domain"/>
    <property type="match status" value="1"/>
</dbReference>
<dbReference type="InterPro" id="IPR045054">
    <property type="entry name" value="P4HA-like"/>
</dbReference>
<feature type="domain" description="Prolyl 4-hydroxylase alpha subunit Fe(2+) 2OG dioxygenase" evidence="4">
    <location>
        <begin position="138"/>
        <end position="252"/>
    </location>
</feature>
<evidence type="ECO:0000256" key="1">
    <source>
        <dbReference type="ARBA" id="ARBA00022723"/>
    </source>
</evidence>
<feature type="compositionally biased region" description="Low complexity" evidence="3">
    <location>
        <begin position="1"/>
        <end position="19"/>
    </location>
</feature>
<keyword evidence="1" id="KW-0479">Metal-binding</keyword>
<dbReference type="GO" id="GO:0005783">
    <property type="term" value="C:endoplasmic reticulum"/>
    <property type="evidence" value="ECO:0007669"/>
    <property type="project" value="TreeGrafter"/>
</dbReference>